<accession>A0A4C1U9G2</accession>
<proteinExistence type="predicted"/>
<sequence length="80" mass="9157">MSPRSSKGKGFESDKIQDVLHDLEEWDMFLRERAALETGICVQIARRMKLRRLEIQETRGFGLPRLRLVLCAGRGDNALA</sequence>
<reference evidence="1 2" key="1">
    <citation type="journal article" date="2019" name="Commun. Biol.">
        <title>The bagworm genome reveals a unique fibroin gene that provides high tensile strength.</title>
        <authorList>
            <person name="Kono N."/>
            <person name="Nakamura H."/>
            <person name="Ohtoshi R."/>
            <person name="Tomita M."/>
            <person name="Numata K."/>
            <person name="Arakawa K."/>
        </authorList>
    </citation>
    <scope>NUCLEOTIDE SEQUENCE [LARGE SCALE GENOMIC DNA]</scope>
</reference>
<dbReference type="Proteomes" id="UP000299102">
    <property type="component" value="Unassembled WGS sequence"/>
</dbReference>
<dbReference type="AlphaFoldDB" id="A0A4C1U9G2"/>
<dbReference type="EMBL" id="BGZK01000145">
    <property type="protein sequence ID" value="GBP22959.1"/>
    <property type="molecule type" value="Genomic_DNA"/>
</dbReference>
<evidence type="ECO:0000313" key="1">
    <source>
        <dbReference type="EMBL" id="GBP22959.1"/>
    </source>
</evidence>
<protein>
    <submittedName>
        <fullName evidence="1">Uncharacterized protein</fullName>
    </submittedName>
</protein>
<organism evidence="1 2">
    <name type="scientific">Eumeta variegata</name>
    <name type="common">Bagworm moth</name>
    <name type="synonym">Eumeta japonica</name>
    <dbReference type="NCBI Taxonomy" id="151549"/>
    <lineage>
        <taxon>Eukaryota</taxon>
        <taxon>Metazoa</taxon>
        <taxon>Ecdysozoa</taxon>
        <taxon>Arthropoda</taxon>
        <taxon>Hexapoda</taxon>
        <taxon>Insecta</taxon>
        <taxon>Pterygota</taxon>
        <taxon>Neoptera</taxon>
        <taxon>Endopterygota</taxon>
        <taxon>Lepidoptera</taxon>
        <taxon>Glossata</taxon>
        <taxon>Ditrysia</taxon>
        <taxon>Tineoidea</taxon>
        <taxon>Psychidae</taxon>
        <taxon>Oiketicinae</taxon>
        <taxon>Eumeta</taxon>
    </lineage>
</organism>
<name>A0A4C1U9G2_EUMVA</name>
<gene>
    <name evidence="1" type="ORF">EVAR_95360_1</name>
</gene>
<keyword evidence="2" id="KW-1185">Reference proteome</keyword>
<comment type="caution">
    <text evidence="1">The sequence shown here is derived from an EMBL/GenBank/DDBJ whole genome shotgun (WGS) entry which is preliminary data.</text>
</comment>
<evidence type="ECO:0000313" key="2">
    <source>
        <dbReference type="Proteomes" id="UP000299102"/>
    </source>
</evidence>